<keyword evidence="1" id="KW-0145">Chemotaxis</keyword>
<dbReference type="STRING" id="152573.SAMN04488051_102192"/>
<dbReference type="GO" id="GO:0016787">
    <property type="term" value="F:hydrolase activity"/>
    <property type="evidence" value="ECO:0007669"/>
    <property type="project" value="InterPro"/>
</dbReference>
<proteinExistence type="predicted"/>
<dbReference type="OrthoDB" id="281471at2"/>
<dbReference type="Proteomes" id="UP000198773">
    <property type="component" value="Unassembled WGS sequence"/>
</dbReference>
<protein>
    <submittedName>
        <fullName evidence="3">Chemotaxis protein CheC</fullName>
    </submittedName>
</protein>
<keyword evidence="4" id="KW-1185">Reference proteome</keyword>
<dbReference type="GO" id="GO:0006935">
    <property type="term" value="P:chemotaxis"/>
    <property type="evidence" value="ECO:0007669"/>
    <property type="project" value="UniProtKB-KW"/>
</dbReference>
<evidence type="ECO:0000259" key="2">
    <source>
        <dbReference type="Pfam" id="PF04509"/>
    </source>
</evidence>
<feature type="domain" description="CheC-like protein" evidence="2">
    <location>
        <begin position="10"/>
        <end position="44"/>
    </location>
</feature>
<evidence type="ECO:0000313" key="3">
    <source>
        <dbReference type="EMBL" id="SEA23176.1"/>
    </source>
</evidence>
<dbReference type="PANTHER" id="PTHR43484:SF1">
    <property type="entry name" value="FLAGELLAR MOTOR SWITCH PROTEIN FLIN"/>
    <property type="match status" value="1"/>
</dbReference>
<dbReference type="InterPro" id="IPR028976">
    <property type="entry name" value="CheC-like_sf"/>
</dbReference>
<name>A0A1H3ZHB8_ALKAM</name>
<dbReference type="Pfam" id="PF04509">
    <property type="entry name" value="CheC"/>
    <property type="match status" value="1"/>
</dbReference>
<evidence type="ECO:0000313" key="4">
    <source>
        <dbReference type="Proteomes" id="UP000198773"/>
    </source>
</evidence>
<dbReference type="PANTHER" id="PTHR43484">
    <property type="match status" value="1"/>
</dbReference>
<reference evidence="3 4" key="1">
    <citation type="submission" date="2016-10" db="EMBL/GenBank/DDBJ databases">
        <authorList>
            <person name="de Groot N.N."/>
        </authorList>
    </citation>
    <scope>NUCLEOTIDE SEQUENCE [LARGE SCALE GENOMIC DNA]</scope>
    <source>
        <strain evidence="3 4">CGMCC 1.3430</strain>
    </source>
</reference>
<dbReference type="AlphaFoldDB" id="A0A1H3ZHB8"/>
<accession>A0A1H3ZHB8</accession>
<dbReference type="EMBL" id="FNRM01000002">
    <property type="protein sequence ID" value="SEA23176.1"/>
    <property type="molecule type" value="Genomic_DNA"/>
</dbReference>
<dbReference type="InterPro" id="IPR007597">
    <property type="entry name" value="CheC"/>
</dbReference>
<dbReference type="Gene3D" id="3.40.1550.10">
    <property type="entry name" value="CheC-like"/>
    <property type="match status" value="1"/>
</dbReference>
<gene>
    <name evidence="3" type="ORF">SAMN04488051_102192</name>
</gene>
<organism evidence="3 4">
    <name type="scientific">Alkalimonas amylolytica</name>
    <dbReference type="NCBI Taxonomy" id="152573"/>
    <lineage>
        <taxon>Bacteria</taxon>
        <taxon>Pseudomonadati</taxon>
        <taxon>Pseudomonadota</taxon>
        <taxon>Gammaproteobacteria</taxon>
        <taxon>Alkalimonas</taxon>
    </lineage>
</organism>
<evidence type="ECO:0000256" key="1">
    <source>
        <dbReference type="ARBA" id="ARBA00022500"/>
    </source>
</evidence>
<sequence length="193" mass="21474">MSTVQISDDQKDALQEILNISMGQAANSLARLISCKITLSIPQISQTTPHEFSQLFEQGETMHYTRQSFLGDLKGEMLCLMDKSGCDAFAEAMDYSNPPSATELQELILDVSNVLAGACLLGMSKQLTLRNTLNPPMLFDPTLTDFSNLKWQSALLMEVDFVVERANFSSRVIICLEESSISELIDRIDKLLE</sequence>
<dbReference type="InterPro" id="IPR051469">
    <property type="entry name" value="FliN/MopA/SpaO"/>
</dbReference>
<dbReference type="CDD" id="cd17910">
    <property type="entry name" value="CheC_ClassII"/>
    <property type="match status" value="1"/>
</dbReference>
<dbReference type="RefSeq" id="WP_091340200.1">
    <property type="nucleotide sequence ID" value="NZ_FNRM01000002.1"/>
</dbReference>
<dbReference type="SUPFAM" id="SSF103039">
    <property type="entry name" value="CheC-like"/>
    <property type="match status" value="1"/>
</dbReference>